<dbReference type="InterPro" id="IPR002241">
    <property type="entry name" value="Glyco_hydro_27"/>
</dbReference>
<keyword evidence="2" id="KW-0378">Hydrolase</keyword>
<dbReference type="SUPFAM" id="SSF51445">
    <property type="entry name" value="(Trans)glycosidases"/>
    <property type="match status" value="1"/>
</dbReference>
<evidence type="ECO:0000256" key="1">
    <source>
        <dbReference type="ARBA" id="ARBA00009743"/>
    </source>
</evidence>
<reference evidence="4" key="1">
    <citation type="journal article" date="2019" name="Sci. Rep.">
        <title>Draft genome of Tanacetum cinerariifolium, the natural source of mosquito coil.</title>
        <authorList>
            <person name="Yamashiro T."/>
            <person name="Shiraishi A."/>
            <person name="Satake H."/>
            <person name="Nakayama K."/>
        </authorList>
    </citation>
    <scope>NUCLEOTIDE SEQUENCE</scope>
</reference>
<evidence type="ECO:0000256" key="3">
    <source>
        <dbReference type="ARBA" id="ARBA00023295"/>
    </source>
</evidence>
<dbReference type="InterPro" id="IPR013785">
    <property type="entry name" value="Aldolase_TIM"/>
</dbReference>
<dbReference type="PANTHER" id="PTHR11452">
    <property type="entry name" value="ALPHA-GALACTOSIDASE/ALPHA-N-ACETYLGALACTOSAMINIDASE"/>
    <property type="match status" value="1"/>
</dbReference>
<dbReference type="InterPro" id="IPR017853">
    <property type="entry name" value="GH"/>
</dbReference>
<dbReference type="Gene3D" id="3.20.20.70">
    <property type="entry name" value="Aldolase class I"/>
    <property type="match status" value="1"/>
</dbReference>
<evidence type="ECO:0000256" key="2">
    <source>
        <dbReference type="ARBA" id="ARBA00022801"/>
    </source>
</evidence>
<accession>A0A699HDL9</accession>
<dbReference type="GO" id="GO:0004553">
    <property type="term" value="F:hydrolase activity, hydrolyzing O-glycosyl compounds"/>
    <property type="evidence" value="ECO:0007669"/>
    <property type="project" value="InterPro"/>
</dbReference>
<dbReference type="PANTHER" id="PTHR11452:SF75">
    <property type="entry name" value="ALPHA-GALACTOSIDASE MEL1"/>
    <property type="match status" value="1"/>
</dbReference>
<evidence type="ECO:0000313" key="4">
    <source>
        <dbReference type="EMBL" id="GEY02113.1"/>
    </source>
</evidence>
<protein>
    <submittedName>
        <fullName evidence="4">Alpha-galactosidase 3-like isoform X2</fullName>
    </submittedName>
</protein>
<dbReference type="GO" id="GO:0005975">
    <property type="term" value="P:carbohydrate metabolic process"/>
    <property type="evidence" value="ECO:0007669"/>
    <property type="project" value="InterPro"/>
</dbReference>
<comment type="similarity">
    <text evidence="1">Belongs to the glycosyl hydrolase 27 family.</text>
</comment>
<organism evidence="4">
    <name type="scientific">Tanacetum cinerariifolium</name>
    <name type="common">Dalmatian daisy</name>
    <name type="synonym">Chrysanthemum cinerariifolium</name>
    <dbReference type="NCBI Taxonomy" id="118510"/>
    <lineage>
        <taxon>Eukaryota</taxon>
        <taxon>Viridiplantae</taxon>
        <taxon>Streptophyta</taxon>
        <taxon>Embryophyta</taxon>
        <taxon>Tracheophyta</taxon>
        <taxon>Spermatophyta</taxon>
        <taxon>Magnoliopsida</taxon>
        <taxon>eudicotyledons</taxon>
        <taxon>Gunneridae</taxon>
        <taxon>Pentapetalae</taxon>
        <taxon>asterids</taxon>
        <taxon>campanulids</taxon>
        <taxon>Asterales</taxon>
        <taxon>Asteraceae</taxon>
        <taxon>Asteroideae</taxon>
        <taxon>Anthemideae</taxon>
        <taxon>Anthemidinae</taxon>
        <taxon>Tanacetum</taxon>
    </lineage>
</organism>
<gene>
    <name evidence="4" type="ORF">Tci_374087</name>
</gene>
<keyword evidence="3" id="KW-0326">Glycosidase</keyword>
<proteinExistence type="inferred from homology"/>
<name>A0A699HDL9_TANCI</name>
<sequence>MIFFSRSRTFGHFRSQWQQNIHLEVPFNIGHLHFKFRGIELDAHRVFSALDIEQWINWPLIRPEISYTIYQRFPTIRDALNSIGQKIFFSFVTSVADLNDIWSAYVSPGGWNDPDMLTVSNEVMTYREYKSHFNIWPLMKKYKKNSYAKAKSLEPPVAPIVEPVVSYQQNPPQIPSP</sequence>
<dbReference type="AlphaFoldDB" id="A0A699HDL9"/>
<comment type="caution">
    <text evidence="4">The sequence shown here is derived from an EMBL/GenBank/DDBJ whole genome shotgun (WGS) entry which is preliminary data.</text>
</comment>
<dbReference type="EMBL" id="BKCJ010146092">
    <property type="protein sequence ID" value="GEY02113.1"/>
    <property type="molecule type" value="Genomic_DNA"/>
</dbReference>